<evidence type="ECO:0000256" key="1">
    <source>
        <dbReference type="SAM" id="MobiDB-lite"/>
    </source>
</evidence>
<gene>
    <name evidence="2" type="ORF">B296_00025762</name>
</gene>
<dbReference type="Gene3D" id="3.10.10.10">
    <property type="entry name" value="HIV Type 1 Reverse Transcriptase, subunit A, domain 1"/>
    <property type="match status" value="1"/>
</dbReference>
<comment type="caution">
    <text evidence="2">The sequence shown here is derived from an EMBL/GenBank/DDBJ whole genome shotgun (WGS) entry which is preliminary data.</text>
</comment>
<feature type="compositionally biased region" description="Polar residues" evidence="1">
    <location>
        <begin position="61"/>
        <end position="79"/>
    </location>
</feature>
<evidence type="ECO:0000313" key="2">
    <source>
        <dbReference type="EMBL" id="RRT73897.1"/>
    </source>
</evidence>
<accession>A0A427ACB8</accession>
<sequence>MLGIDPKVAQHHLNIEPTARPVKQRPRKFAPDRQKAIEREVARLLNAPPTSCRSALPLGPRQSSHPRWSTQPFGSSSTKMSRRSID</sequence>
<organism evidence="2 3">
    <name type="scientific">Ensete ventricosum</name>
    <name type="common">Abyssinian banana</name>
    <name type="synonym">Musa ensete</name>
    <dbReference type="NCBI Taxonomy" id="4639"/>
    <lineage>
        <taxon>Eukaryota</taxon>
        <taxon>Viridiplantae</taxon>
        <taxon>Streptophyta</taxon>
        <taxon>Embryophyta</taxon>
        <taxon>Tracheophyta</taxon>
        <taxon>Spermatophyta</taxon>
        <taxon>Magnoliopsida</taxon>
        <taxon>Liliopsida</taxon>
        <taxon>Zingiberales</taxon>
        <taxon>Musaceae</taxon>
        <taxon>Ensete</taxon>
    </lineage>
</organism>
<feature type="region of interest" description="Disordered" evidence="1">
    <location>
        <begin position="1"/>
        <end position="32"/>
    </location>
</feature>
<dbReference type="EMBL" id="AMZH03002942">
    <property type="protein sequence ID" value="RRT73897.1"/>
    <property type="molecule type" value="Genomic_DNA"/>
</dbReference>
<feature type="region of interest" description="Disordered" evidence="1">
    <location>
        <begin position="47"/>
        <end position="86"/>
    </location>
</feature>
<name>A0A427ACB8_ENSVE</name>
<dbReference type="Proteomes" id="UP000287651">
    <property type="component" value="Unassembled WGS sequence"/>
</dbReference>
<proteinExistence type="predicted"/>
<protein>
    <submittedName>
        <fullName evidence="2">Uncharacterized protein</fullName>
    </submittedName>
</protein>
<reference evidence="2 3" key="1">
    <citation type="journal article" date="2014" name="Agronomy (Basel)">
        <title>A Draft Genome Sequence for Ensete ventricosum, the Drought-Tolerant Tree Against Hunger.</title>
        <authorList>
            <person name="Harrison J."/>
            <person name="Moore K.A."/>
            <person name="Paszkiewicz K."/>
            <person name="Jones T."/>
            <person name="Grant M."/>
            <person name="Ambacheew D."/>
            <person name="Muzemil S."/>
            <person name="Studholme D.J."/>
        </authorList>
    </citation>
    <scope>NUCLEOTIDE SEQUENCE [LARGE SCALE GENOMIC DNA]</scope>
</reference>
<evidence type="ECO:0000313" key="3">
    <source>
        <dbReference type="Proteomes" id="UP000287651"/>
    </source>
</evidence>
<dbReference type="AlphaFoldDB" id="A0A427ACB8"/>